<proteinExistence type="inferred from homology"/>
<dbReference type="GO" id="GO:0050660">
    <property type="term" value="F:flavin adenine dinucleotide binding"/>
    <property type="evidence" value="ECO:0007669"/>
    <property type="project" value="InterPro"/>
</dbReference>
<dbReference type="eggNOG" id="COG2072">
    <property type="taxonomic scope" value="Bacteria"/>
</dbReference>
<dbReference type="GO" id="GO:0004499">
    <property type="term" value="F:N,N-dimethylaniline monooxygenase activity"/>
    <property type="evidence" value="ECO:0007669"/>
    <property type="project" value="InterPro"/>
</dbReference>
<dbReference type="PANTHER" id="PTHR42877:SF4">
    <property type="entry name" value="FAD_NAD(P)-BINDING DOMAIN-CONTAINING PROTEIN-RELATED"/>
    <property type="match status" value="1"/>
</dbReference>
<keyword evidence="5" id="KW-0503">Monooxygenase</keyword>
<dbReference type="SUPFAM" id="SSF51905">
    <property type="entry name" value="FAD/NAD(P)-binding domain"/>
    <property type="match status" value="2"/>
</dbReference>
<gene>
    <name evidence="5" type="ORF">A4X20_13520</name>
</gene>
<comment type="similarity">
    <text evidence="1">Belongs to the FAD-binding monooxygenase family.</text>
</comment>
<dbReference type="Pfam" id="PF00743">
    <property type="entry name" value="FMO-like"/>
    <property type="match status" value="1"/>
</dbReference>
<dbReference type="InterPro" id="IPR051209">
    <property type="entry name" value="FAD-bind_Monooxygenase_sf"/>
</dbReference>
<dbReference type="STRING" id="912594.AWC12_01260"/>
<evidence type="ECO:0000256" key="2">
    <source>
        <dbReference type="ARBA" id="ARBA00022630"/>
    </source>
</evidence>
<dbReference type="PANTHER" id="PTHR42877">
    <property type="entry name" value="L-ORNITHINE N(5)-MONOOXYGENASE-RELATED"/>
    <property type="match status" value="1"/>
</dbReference>
<evidence type="ECO:0000256" key="1">
    <source>
        <dbReference type="ARBA" id="ARBA00010139"/>
    </source>
</evidence>
<evidence type="ECO:0000256" key="4">
    <source>
        <dbReference type="ARBA" id="ARBA00023002"/>
    </source>
</evidence>
<evidence type="ECO:0000256" key="3">
    <source>
        <dbReference type="ARBA" id="ARBA00022827"/>
    </source>
</evidence>
<dbReference type="PRINTS" id="PR00411">
    <property type="entry name" value="PNDRDTASEI"/>
</dbReference>
<organism evidence="5 6">
    <name type="scientific">Mycolicibacterium iranicum</name>
    <name type="common">Mycobacterium iranicum</name>
    <dbReference type="NCBI Taxonomy" id="912594"/>
    <lineage>
        <taxon>Bacteria</taxon>
        <taxon>Bacillati</taxon>
        <taxon>Actinomycetota</taxon>
        <taxon>Actinomycetes</taxon>
        <taxon>Mycobacteriales</taxon>
        <taxon>Mycobacteriaceae</taxon>
        <taxon>Mycolicibacterium</taxon>
    </lineage>
</organism>
<dbReference type="AlphaFoldDB" id="A0A178LZZ7"/>
<dbReference type="Gene3D" id="3.50.50.60">
    <property type="entry name" value="FAD/NAD(P)-binding domain"/>
    <property type="match status" value="2"/>
</dbReference>
<dbReference type="InterPro" id="IPR036188">
    <property type="entry name" value="FAD/NAD-bd_sf"/>
</dbReference>
<dbReference type="RefSeq" id="WP_064280456.1">
    <property type="nucleotide sequence ID" value="NZ_LWCS01000012.1"/>
</dbReference>
<reference evidence="5 6" key="1">
    <citation type="submission" date="2016-04" db="EMBL/GenBank/DDBJ databases">
        <title>Draft Genome Sequences of Staphylococcus capitis Strain H36, S. capitis Strain H65, S. cohnii Strain H62, S. hominis Strain H69, Mycobacterium iranicum Strain H39, Plantibacter sp. Strain H53, Pseudomonas oryzihabitans Strain H72, and Microbacterium sp. Strain H83, isolated from residential settings.</title>
        <authorList>
            <person name="Lymperopoulou D."/>
            <person name="Adams R.I."/>
            <person name="Lindow S."/>
            <person name="Coil D.A."/>
            <person name="Jospin G."/>
            <person name="Eisen J.A."/>
        </authorList>
    </citation>
    <scope>NUCLEOTIDE SEQUENCE [LARGE SCALE GENOMIC DNA]</scope>
    <source>
        <strain evidence="5 6">H39</strain>
    </source>
</reference>
<dbReference type="Proteomes" id="UP000078396">
    <property type="component" value="Unassembled WGS sequence"/>
</dbReference>
<name>A0A178LZZ7_MYCIR</name>
<dbReference type="PRINTS" id="PR00368">
    <property type="entry name" value="FADPNR"/>
</dbReference>
<dbReference type="EMBL" id="LWCS01000012">
    <property type="protein sequence ID" value="OAN40611.1"/>
    <property type="molecule type" value="Genomic_DNA"/>
</dbReference>
<sequence>MTRTFHAGAHFSTPTSDIADMLEQVSIPTLLLSLVHITGDPTFIRDFTQAGLFLNEVQGFMSEEDKARARAAALPAIVDYRDRGCPPPRPLTPDLIREMLDWAAAEPVDEDNLALVLEELDLDGTDPRSPAVLDSAGASNFRVIVVGCGESGILAGLRLRQAGVSFEIIEKNSGPGGTWWENTYPGARVDVANHLYCYSFEPSNHWQHFFAEQPELAAYFDDVMTRHDLHRRTRWNTEVASATWNDSTATWAVTVRSARGTETLSANAIISAVGQLNRPNLPGFPGQQTFSGPSFHSSAWDHSVDINGKRVALIGAGASGFQIAPAIADKVDCLDIFQRTAQWMFPNPAYHDPVPDGVRWAMEHLPYYARWYRFLLMWPGADKGLDAARVDPGYVDQDGGQTYAVSEVNALARMMFTDWITTQVGDDPALLAKVLPDYPATGKRTLQDNGSWLSTLKRPNVNLIRTPVTEVTPRGVVTEDGLAYDTDVIVYATGFRATEVLAPMTVTGRDGADLHTEWGNRPYAYLGITVPKFPNFFMIYGPGTHLAHGGSLIMHSELEMQYINACIERLVSTGARSMEPLTGPTVEWHRRTQQEIKQTVWAHPAVQHSYFKNPDGEIHTVSPWRLCEYRAALQDPDWSHFHIVEKS</sequence>
<dbReference type="InterPro" id="IPR020946">
    <property type="entry name" value="Flavin_mOase-like"/>
</dbReference>
<dbReference type="GO" id="GO:0050661">
    <property type="term" value="F:NADP binding"/>
    <property type="evidence" value="ECO:0007669"/>
    <property type="project" value="InterPro"/>
</dbReference>
<keyword evidence="2" id="KW-0285">Flavoprotein</keyword>
<accession>A0A178LZZ7</accession>
<evidence type="ECO:0000313" key="6">
    <source>
        <dbReference type="Proteomes" id="UP000078396"/>
    </source>
</evidence>
<evidence type="ECO:0000313" key="5">
    <source>
        <dbReference type="EMBL" id="OAN40611.1"/>
    </source>
</evidence>
<protein>
    <submittedName>
        <fullName evidence="5">4-hydroxyacetophenone monooxygenase</fullName>
    </submittedName>
</protein>
<comment type="caution">
    <text evidence="5">The sequence shown here is derived from an EMBL/GenBank/DDBJ whole genome shotgun (WGS) entry which is preliminary data.</text>
</comment>
<keyword evidence="4" id="KW-0560">Oxidoreductase</keyword>
<dbReference type="OrthoDB" id="5168853at2"/>
<keyword evidence="3" id="KW-0274">FAD</keyword>